<dbReference type="OrthoDB" id="9793489at2"/>
<dbReference type="InterPro" id="IPR001466">
    <property type="entry name" value="Beta-lactam-related"/>
</dbReference>
<dbReference type="PANTHER" id="PTHR46825:SF9">
    <property type="entry name" value="BETA-LACTAMASE-RELATED DOMAIN-CONTAINING PROTEIN"/>
    <property type="match status" value="1"/>
</dbReference>
<keyword evidence="3" id="KW-1185">Reference proteome</keyword>
<name>A0A4S3M0D4_9FLAO</name>
<dbReference type="AlphaFoldDB" id="A0A4S3M0D4"/>
<accession>A0A4S3M0D4</accession>
<protein>
    <submittedName>
        <fullName evidence="2">Class A beta-lactamase-related serine hydrolase</fullName>
    </submittedName>
</protein>
<dbReference type="PANTHER" id="PTHR46825">
    <property type="entry name" value="D-ALANYL-D-ALANINE-CARBOXYPEPTIDASE/ENDOPEPTIDASE AMPH"/>
    <property type="match status" value="1"/>
</dbReference>
<proteinExistence type="predicted"/>
<comment type="caution">
    <text evidence="2">The sequence shown here is derived from an EMBL/GenBank/DDBJ whole genome shotgun (WGS) entry which is preliminary data.</text>
</comment>
<evidence type="ECO:0000313" key="2">
    <source>
        <dbReference type="EMBL" id="THD66467.1"/>
    </source>
</evidence>
<dbReference type="Gene3D" id="3.40.710.10">
    <property type="entry name" value="DD-peptidase/beta-lactamase superfamily"/>
    <property type="match status" value="1"/>
</dbReference>
<dbReference type="EMBL" id="SSMC01000003">
    <property type="protein sequence ID" value="THD66467.1"/>
    <property type="molecule type" value="Genomic_DNA"/>
</dbReference>
<reference evidence="2 3" key="1">
    <citation type="submission" date="2019-04" db="EMBL/GenBank/DDBJ databases">
        <title>Draft genome sequence of Robertkochia marina CC-AMO-30D.</title>
        <authorList>
            <person name="Hameed A."/>
            <person name="Lin S.-Y."/>
            <person name="Shahina M."/>
            <person name="Lai W.-A."/>
            <person name="Young C.-C."/>
        </authorList>
    </citation>
    <scope>NUCLEOTIDE SEQUENCE [LARGE SCALE GENOMIC DNA]</scope>
    <source>
        <strain evidence="2 3">CC-AMO-30D</strain>
    </source>
</reference>
<organism evidence="2 3">
    <name type="scientific">Robertkochia marina</name>
    <dbReference type="NCBI Taxonomy" id="1227945"/>
    <lineage>
        <taxon>Bacteria</taxon>
        <taxon>Pseudomonadati</taxon>
        <taxon>Bacteroidota</taxon>
        <taxon>Flavobacteriia</taxon>
        <taxon>Flavobacteriales</taxon>
        <taxon>Flavobacteriaceae</taxon>
        <taxon>Robertkochia</taxon>
    </lineage>
</organism>
<dbReference type="GO" id="GO:0016787">
    <property type="term" value="F:hydrolase activity"/>
    <property type="evidence" value="ECO:0007669"/>
    <property type="project" value="UniProtKB-KW"/>
</dbReference>
<dbReference type="InterPro" id="IPR050491">
    <property type="entry name" value="AmpC-like"/>
</dbReference>
<dbReference type="InterPro" id="IPR012338">
    <property type="entry name" value="Beta-lactam/transpept-like"/>
</dbReference>
<dbReference type="RefSeq" id="WP_136336538.1">
    <property type="nucleotide sequence ID" value="NZ_QXMP01000006.1"/>
</dbReference>
<feature type="domain" description="Beta-lactamase-related" evidence="1">
    <location>
        <begin position="44"/>
        <end position="359"/>
    </location>
</feature>
<sequence length="500" mass="56891">MSFCLFKLRPSTTYLTFFLVASFFIPVESRGQEFEWNQNFDAKIDSVVEQIMKDFHHPGVALALIQNGEVLKESYYGLASIEFKVPVTDSTVFWLGSISKHYDCVAILKLQEQGKLHIKDSIYKYLPDIPVDWRGITIEHLMTHTSGLPFDGQDSSRGSNSVKDNMVYTSEIMYEGLKKDSLRFKPGTNFLYSGAGYSLLSLIMEKQSGMPYAEFMEKEIFHSLGMENTYIMDVTGIRPNQATGYRWHQGRLQLDRNDFRLIDKELGAGGGVYTTLKDMITWNAMLNSDQFLSRESIDSMFTTYVLNDGTPIFYGYGFFISANLNNRIVSHTGIAGTEYLKNSGTQIDMIILTNLGQPVDTPFRYQISKALNILPYLSVHEFASAFKMEIGNPDTYSLEQLLGQYEGDPELYPIHATISKADNQFVILYSESKTPDGDEIPISLYPLKNHGVLEFEHFHHYPATHFVMYKPVFSGDDHSKVMALEVYYQGKLEGVLKKLN</sequence>
<keyword evidence="2" id="KW-0378">Hydrolase</keyword>
<dbReference type="SUPFAM" id="SSF56601">
    <property type="entry name" value="beta-lactamase/transpeptidase-like"/>
    <property type="match status" value="1"/>
</dbReference>
<evidence type="ECO:0000313" key="3">
    <source>
        <dbReference type="Proteomes" id="UP000305939"/>
    </source>
</evidence>
<dbReference type="Proteomes" id="UP000305939">
    <property type="component" value="Unassembled WGS sequence"/>
</dbReference>
<gene>
    <name evidence="2" type="ORF">E7Z59_11720</name>
</gene>
<evidence type="ECO:0000259" key="1">
    <source>
        <dbReference type="Pfam" id="PF00144"/>
    </source>
</evidence>
<dbReference type="Pfam" id="PF00144">
    <property type="entry name" value="Beta-lactamase"/>
    <property type="match status" value="1"/>
</dbReference>